<gene>
    <name evidence="2" type="ORF">HPHPP4_0413</name>
</gene>
<name>J0PZ69_HELPX</name>
<dbReference type="EMBL" id="AKPL01000001">
    <property type="protein sequence ID" value="EJC03941.1"/>
    <property type="molecule type" value="Genomic_DNA"/>
</dbReference>
<proteinExistence type="predicted"/>
<dbReference type="PATRIC" id="fig|992075.3.peg.404"/>
<organism evidence="2 3">
    <name type="scientific">Helicobacter pylori Hp P-4</name>
    <dbReference type="NCBI Taxonomy" id="992075"/>
    <lineage>
        <taxon>Bacteria</taxon>
        <taxon>Pseudomonadati</taxon>
        <taxon>Campylobacterota</taxon>
        <taxon>Epsilonproteobacteria</taxon>
        <taxon>Campylobacterales</taxon>
        <taxon>Helicobacteraceae</taxon>
        <taxon>Helicobacter</taxon>
    </lineage>
</organism>
<accession>J0PZ69</accession>
<feature type="region of interest" description="Disordered" evidence="1">
    <location>
        <begin position="1"/>
        <end position="20"/>
    </location>
</feature>
<evidence type="ECO:0000313" key="3">
    <source>
        <dbReference type="Proteomes" id="UP000004561"/>
    </source>
</evidence>
<sequence>MILKSKNPTRSLEESLGRRNSKEYRLSEKDKALLKAWISWVSLSLF</sequence>
<comment type="caution">
    <text evidence="2">The sequence shown here is derived from an EMBL/GenBank/DDBJ whole genome shotgun (WGS) entry which is preliminary data.</text>
</comment>
<evidence type="ECO:0000313" key="2">
    <source>
        <dbReference type="EMBL" id="EJC03941.1"/>
    </source>
</evidence>
<dbReference type="AlphaFoldDB" id="J0PZ69"/>
<evidence type="ECO:0000256" key="1">
    <source>
        <dbReference type="SAM" id="MobiDB-lite"/>
    </source>
</evidence>
<feature type="compositionally biased region" description="Basic and acidic residues" evidence="1">
    <location>
        <begin position="11"/>
        <end position="20"/>
    </location>
</feature>
<dbReference type="Proteomes" id="UP000004561">
    <property type="component" value="Unassembled WGS sequence"/>
</dbReference>
<protein>
    <submittedName>
        <fullName evidence="2">Uncharacterized protein</fullName>
    </submittedName>
</protein>
<feature type="compositionally biased region" description="Polar residues" evidence="1">
    <location>
        <begin position="1"/>
        <end position="10"/>
    </location>
</feature>
<reference evidence="2 3" key="1">
    <citation type="journal article" date="2013" name="Pathog. Dis.">
        <title>Genome sequences of 65 Helicobacter pylori strains isolated from asymptomatic individuals and patients with gastric cancer, peptic ulcer disease, or gastritis.</title>
        <authorList>
            <person name="Blanchard T.G."/>
            <person name="Czinn S.J."/>
            <person name="Correa P."/>
            <person name="Nakazawa T."/>
            <person name="Keelan M."/>
            <person name="Morningstar L."/>
            <person name="Santana-Cruz I."/>
            <person name="Maroo A."/>
            <person name="McCracken C."/>
            <person name="Shefchek K."/>
            <person name="Daugherty S."/>
            <person name="Song Y."/>
            <person name="Fraser C.M."/>
            <person name="Fricke W.F."/>
        </authorList>
    </citation>
    <scope>NUCLEOTIDE SEQUENCE [LARGE SCALE GENOMIC DNA]</scope>
    <source>
        <strain evidence="2 3">Hp P-4</strain>
    </source>
</reference>